<evidence type="ECO:0000313" key="2">
    <source>
        <dbReference type="Proteomes" id="UP001057279"/>
    </source>
</evidence>
<proteinExistence type="predicted"/>
<sequence>MGQEFAPRVLGDALNQRQHIWEEAKIKAKTERTVCPTKSVRAASSSPVIGFMVTVKPVLFKFILHLIASTNDFMCYEINTGYENNRKCLQNIQQCGTKYRLSGRYYDTDIQHSAQFPSPEKSSTIT</sequence>
<gene>
    <name evidence="1" type="ORF">MJG53_002611</name>
</gene>
<organism evidence="1 2">
    <name type="scientific">Ovis ammon polii x Ovis aries</name>
    <dbReference type="NCBI Taxonomy" id="2918886"/>
    <lineage>
        <taxon>Eukaryota</taxon>
        <taxon>Metazoa</taxon>
        <taxon>Chordata</taxon>
        <taxon>Craniata</taxon>
        <taxon>Vertebrata</taxon>
        <taxon>Euteleostomi</taxon>
        <taxon>Mammalia</taxon>
        <taxon>Eutheria</taxon>
        <taxon>Laurasiatheria</taxon>
        <taxon>Artiodactyla</taxon>
        <taxon>Ruminantia</taxon>
        <taxon>Pecora</taxon>
        <taxon>Bovidae</taxon>
        <taxon>Caprinae</taxon>
        <taxon>Ovis</taxon>
    </lineage>
</organism>
<dbReference type="Proteomes" id="UP001057279">
    <property type="component" value="Linkage Group LG02"/>
</dbReference>
<dbReference type="EMBL" id="CM043027">
    <property type="protein sequence ID" value="KAI4588203.1"/>
    <property type="molecule type" value="Genomic_DNA"/>
</dbReference>
<accession>A0ACB9VEY5</accession>
<name>A0ACB9VEY5_9CETA</name>
<reference evidence="1" key="1">
    <citation type="submission" date="2022-03" db="EMBL/GenBank/DDBJ databases">
        <title>Genomic analyses of argali, domestic sheep and their hybrids provide insights into chromosomal evolution, heterosis and genetic basis of agronomic traits.</title>
        <authorList>
            <person name="Li M."/>
        </authorList>
    </citation>
    <scope>NUCLEOTIDE SEQUENCE</scope>
    <source>
        <strain evidence="1">F1 hybrid</strain>
    </source>
</reference>
<comment type="caution">
    <text evidence="1">The sequence shown here is derived from an EMBL/GenBank/DDBJ whole genome shotgun (WGS) entry which is preliminary data.</text>
</comment>
<protein>
    <submittedName>
        <fullName evidence="1">Uncharacterized protein</fullName>
    </submittedName>
</protein>
<evidence type="ECO:0000313" key="1">
    <source>
        <dbReference type="EMBL" id="KAI4588203.1"/>
    </source>
</evidence>
<keyword evidence="2" id="KW-1185">Reference proteome</keyword>